<evidence type="ECO:0000256" key="8">
    <source>
        <dbReference type="SAM" id="Phobius"/>
    </source>
</evidence>
<keyword evidence="2" id="KW-0645">Protease</keyword>
<comment type="caution">
    <text evidence="11">The sequence shown here is derived from an EMBL/GenBank/DDBJ whole genome shotgun (WGS) entry which is preliminary data.</text>
</comment>
<keyword evidence="8" id="KW-0472">Membrane</keyword>
<evidence type="ECO:0000256" key="2">
    <source>
        <dbReference type="ARBA" id="ARBA00022670"/>
    </source>
</evidence>
<dbReference type="InterPro" id="IPR042089">
    <property type="entry name" value="Peptidase_M13_dom_2"/>
</dbReference>
<evidence type="ECO:0000256" key="6">
    <source>
        <dbReference type="ARBA" id="ARBA00023049"/>
    </source>
</evidence>
<dbReference type="PANTHER" id="PTHR11733:SF195">
    <property type="entry name" value="ENDOTHELIN-CONVERTING ENZYME-LIKE 1"/>
    <property type="match status" value="1"/>
</dbReference>
<feature type="region of interest" description="Disordered" evidence="7">
    <location>
        <begin position="1"/>
        <end position="59"/>
    </location>
</feature>
<feature type="domain" description="Peptidase M13 N-terminal" evidence="10">
    <location>
        <begin position="151"/>
        <end position="537"/>
    </location>
</feature>
<evidence type="ECO:0000313" key="11">
    <source>
        <dbReference type="EMBL" id="KAK2183424.1"/>
    </source>
</evidence>
<keyword evidence="12" id="KW-1185">Reference proteome</keyword>
<evidence type="ECO:0000259" key="9">
    <source>
        <dbReference type="Pfam" id="PF01431"/>
    </source>
</evidence>
<comment type="cofactor">
    <cofactor evidence="1">
        <name>Zn(2+)</name>
        <dbReference type="ChEBI" id="CHEBI:29105"/>
    </cofactor>
</comment>
<dbReference type="InterPro" id="IPR008753">
    <property type="entry name" value="Peptidase_M13_N"/>
</dbReference>
<name>A0AAD9L4Y5_RIDPI</name>
<feature type="transmembrane region" description="Helical" evidence="8">
    <location>
        <begin position="84"/>
        <end position="105"/>
    </location>
</feature>
<gene>
    <name evidence="11" type="ORF">NP493_312g01011</name>
</gene>
<evidence type="ECO:0000256" key="4">
    <source>
        <dbReference type="ARBA" id="ARBA00022801"/>
    </source>
</evidence>
<keyword evidence="8" id="KW-1133">Transmembrane helix</keyword>
<dbReference type="CDD" id="cd08662">
    <property type="entry name" value="M13"/>
    <property type="match status" value="1"/>
</dbReference>
<evidence type="ECO:0000256" key="5">
    <source>
        <dbReference type="ARBA" id="ARBA00022833"/>
    </source>
</evidence>
<sequence>MASYKEVPRDQKMSADAPDGAAGTASNSAPSERDRNYDRKETTAPANHDSDDEPSPTHSLRMVDHYVTGRSLPTPPVMLRGREVLLAIGVFFLFSVSVGLFVVMVKDYMDPSKRACAKGDTAPCQPDTCLTAPCVEKAAFMLQLMNKSAEPCDDFWNYACGGWLARTSIPESFKSWGVGQGVEKRIKAIVRQLIERPIARDTPGSSERKAKTLYRACMNVKAIDRAGKTSLETIINDLGGWAVVDSWRKENWDFQKVLGHMHFTYWTNVFFNVWVAPDDKVSSKNVLQFDQSGLGMPDKSYYSMRADEPVVKAYKAFMGTIAKLLGAAHRVGDFVRKTFAFEKSLAQLHMAAGSNIRSSPKALYNNITIDELQTIAGSVNWLEFLHRLTPDVTPSTVVLITNRSYMGNISKLIEDTDNRVLNYYMIWRLVQNLASHLSDPFRKAVQAYEVAEKGTRSSIARWQYCLDVVNQWFGMTVGAMFVREHFPRDNRADVEEMIENIRETFLNTLNENPWMDSATKANASEKLQAMGYKIGYPPFITNMTKVDVFYRWFSVDANDKYFDINLKCIEGELRKMANKLRWSTTITCRWEMNPHEVNAYYTPVDNQMVFPAGILQKPYYTRNVPIYVNYGGIGATIGHELTHGFDNYGSHYDKDGNLNNWWSNASWTNFGVRTSCMVDYYSNYTVNNISVDGQLTLSENIADVGGVIQAYEAYKRAETRAGRQLLMPALGLTNDQVFFLSFGQSWCSKRRPENMKQYLLRNVHSPAPVRARGTLSLVPQFARAFHCPAASPMNPAKRCKVW</sequence>
<dbReference type="InterPro" id="IPR024079">
    <property type="entry name" value="MetalloPept_cat_dom_sf"/>
</dbReference>
<reference evidence="11" key="1">
    <citation type="journal article" date="2023" name="Mol. Biol. Evol.">
        <title>Third-Generation Sequencing Reveals the Adaptive Role of the Epigenome in Three Deep-Sea Polychaetes.</title>
        <authorList>
            <person name="Perez M."/>
            <person name="Aroh O."/>
            <person name="Sun Y."/>
            <person name="Lan Y."/>
            <person name="Juniper S.K."/>
            <person name="Young C.R."/>
            <person name="Angers B."/>
            <person name="Qian P.Y."/>
        </authorList>
    </citation>
    <scope>NUCLEOTIDE SEQUENCE</scope>
    <source>
        <strain evidence="11">R07B-5</strain>
    </source>
</reference>
<dbReference type="PANTHER" id="PTHR11733">
    <property type="entry name" value="ZINC METALLOPROTEASE FAMILY M13 NEPRILYSIN-RELATED"/>
    <property type="match status" value="1"/>
</dbReference>
<dbReference type="GO" id="GO:0046872">
    <property type="term" value="F:metal ion binding"/>
    <property type="evidence" value="ECO:0007669"/>
    <property type="project" value="UniProtKB-KW"/>
</dbReference>
<evidence type="ECO:0000259" key="10">
    <source>
        <dbReference type="Pfam" id="PF05649"/>
    </source>
</evidence>
<dbReference type="Proteomes" id="UP001209878">
    <property type="component" value="Unassembled WGS sequence"/>
</dbReference>
<dbReference type="Gene3D" id="3.40.390.10">
    <property type="entry name" value="Collagenase (Catalytic Domain)"/>
    <property type="match status" value="1"/>
</dbReference>
<keyword evidence="5" id="KW-0862">Zinc</keyword>
<dbReference type="GO" id="GO:0005886">
    <property type="term" value="C:plasma membrane"/>
    <property type="evidence" value="ECO:0007669"/>
    <property type="project" value="TreeGrafter"/>
</dbReference>
<dbReference type="InterPro" id="IPR018497">
    <property type="entry name" value="Peptidase_M13_C"/>
</dbReference>
<dbReference type="PROSITE" id="PS51885">
    <property type="entry name" value="NEPRILYSIN"/>
    <property type="match status" value="1"/>
</dbReference>
<feature type="domain" description="Peptidase M13 C-terminal" evidence="9">
    <location>
        <begin position="598"/>
        <end position="801"/>
    </location>
</feature>
<evidence type="ECO:0000256" key="7">
    <source>
        <dbReference type="SAM" id="MobiDB-lite"/>
    </source>
</evidence>
<accession>A0AAD9L4Y5</accession>
<dbReference type="AlphaFoldDB" id="A0AAD9L4Y5"/>
<evidence type="ECO:0000256" key="1">
    <source>
        <dbReference type="ARBA" id="ARBA00001947"/>
    </source>
</evidence>
<keyword evidence="6" id="KW-0482">Metalloprotease</keyword>
<dbReference type="GO" id="GO:0004222">
    <property type="term" value="F:metalloendopeptidase activity"/>
    <property type="evidence" value="ECO:0007669"/>
    <property type="project" value="InterPro"/>
</dbReference>
<proteinExistence type="predicted"/>
<feature type="compositionally biased region" description="Basic and acidic residues" evidence="7">
    <location>
        <begin position="1"/>
        <end position="13"/>
    </location>
</feature>
<dbReference type="SUPFAM" id="SSF55486">
    <property type="entry name" value="Metalloproteases ('zincins'), catalytic domain"/>
    <property type="match status" value="1"/>
</dbReference>
<dbReference type="Pfam" id="PF05649">
    <property type="entry name" value="Peptidase_M13_N"/>
    <property type="match status" value="1"/>
</dbReference>
<dbReference type="GO" id="GO:0016485">
    <property type="term" value="P:protein processing"/>
    <property type="evidence" value="ECO:0007669"/>
    <property type="project" value="TreeGrafter"/>
</dbReference>
<evidence type="ECO:0000313" key="12">
    <source>
        <dbReference type="Proteomes" id="UP001209878"/>
    </source>
</evidence>
<dbReference type="InterPro" id="IPR000718">
    <property type="entry name" value="Peptidase_M13"/>
</dbReference>
<organism evidence="11 12">
    <name type="scientific">Ridgeia piscesae</name>
    <name type="common">Tubeworm</name>
    <dbReference type="NCBI Taxonomy" id="27915"/>
    <lineage>
        <taxon>Eukaryota</taxon>
        <taxon>Metazoa</taxon>
        <taxon>Spiralia</taxon>
        <taxon>Lophotrochozoa</taxon>
        <taxon>Annelida</taxon>
        <taxon>Polychaeta</taxon>
        <taxon>Sedentaria</taxon>
        <taxon>Canalipalpata</taxon>
        <taxon>Sabellida</taxon>
        <taxon>Siboglinidae</taxon>
        <taxon>Ridgeia</taxon>
    </lineage>
</organism>
<feature type="compositionally biased region" description="Basic and acidic residues" evidence="7">
    <location>
        <begin position="31"/>
        <end position="42"/>
    </location>
</feature>
<dbReference type="Pfam" id="PF01431">
    <property type="entry name" value="Peptidase_M13"/>
    <property type="match status" value="1"/>
</dbReference>
<keyword evidence="3" id="KW-0479">Metal-binding</keyword>
<dbReference type="EMBL" id="JAODUO010000311">
    <property type="protein sequence ID" value="KAK2183424.1"/>
    <property type="molecule type" value="Genomic_DNA"/>
</dbReference>
<dbReference type="Gene3D" id="1.10.1380.10">
    <property type="entry name" value="Neutral endopeptidase , domain2"/>
    <property type="match status" value="1"/>
</dbReference>
<keyword evidence="4" id="KW-0378">Hydrolase</keyword>
<protein>
    <submittedName>
        <fullName evidence="11">Uncharacterized protein</fullName>
    </submittedName>
</protein>
<keyword evidence="8" id="KW-0812">Transmembrane</keyword>
<dbReference type="PRINTS" id="PR00786">
    <property type="entry name" value="NEPRILYSIN"/>
</dbReference>
<evidence type="ECO:0000256" key="3">
    <source>
        <dbReference type="ARBA" id="ARBA00022723"/>
    </source>
</evidence>